<name>A0ABS0I345_9BACT</name>
<organism evidence="1 2">
    <name type="scientific">Hymenobacter ruricola</name>
    <dbReference type="NCBI Taxonomy" id="2791023"/>
    <lineage>
        <taxon>Bacteria</taxon>
        <taxon>Pseudomonadati</taxon>
        <taxon>Bacteroidota</taxon>
        <taxon>Cytophagia</taxon>
        <taxon>Cytophagales</taxon>
        <taxon>Hymenobacteraceae</taxon>
        <taxon>Hymenobacter</taxon>
    </lineage>
</organism>
<dbReference type="Proteomes" id="UP000618931">
    <property type="component" value="Unassembled WGS sequence"/>
</dbReference>
<accession>A0ABS0I345</accession>
<dbReference type="EMBL" id="JADQDM010000003">
    <property type="protein sequence ID" value="MBF9221332.1"/>
    <property type="molecule type" value="Genomic_DNA"/>
</dbReference>
<proteinExistence type="predicted"/>
<sequence length="163" mass="18658">MAVILVGCSSPSTPQITPIDSELNHRLLTGEGLDTRLFSTSQTVQYYEVAHLDALAPEAAQTALDRFIRRQYRRADLTRLREFTVLFYHPTFLVDYRAEAYEAARDTEVGFLTEHHDALAAQVRLVELPGPGQRWRRSRVLYHAQAVQRSVTDTVHTDQLLHR</sequence>
<comment type="caution">
    <text evidence="1">The sequence shown here is derived from an EMBL/GenBank/DDBJ whole genome shotgun (WGS) entry which is preliminary data.</text>
</comment>
<keyword evidence="2" id="KW-1185">Reference proteome</keyword>
<evidence type="ECO:0000313" key="2">
    <source>
        <dbReference type="Proteomes" id="UP000618931"/>
    </source>
</evidence>
<protein>
    <recommendedName>
        <fullName evidence="3">DUF4136 domain-containing protein</fullName>
    </recommendedName>
</protein>
<evidence type="ECO:0008006" key="3">
    <source>
        <dbReference type="Google" id="ProtNLM"/>
    </source>
</evidence>
<reference evidence="1 2" key="1">
    <citation type="submission" date="2020-11" db="EMBL/GenBank/DDBJ databases">
        <authorList>
            <person name="Kim M.K."/>
        </authorList>
    </citation>
    <scope>NUCLEOTIDE SEQUENCE [LARGE SCALE GENOMIC DNA]</scope>
    <source>
        <strain evidence="1 2">BT662</strain>
    </source>
</reference>
<gene>
    <name evidence="1" type="ORF">I2H31_09460</name>
</gene>
<evidence type="ECO:0000313" key="1">
    <source>
        <dbReference type="EMBL" id="MBF9221332.1"/>
    </source>
</evidence>